<evidence type="ECO:0000313" key="2">
    <source>
        <dbReference type="Proteomes" id="UP000321820"/>
    </source>
</evidence>
<sequence length="269" mass="29686">MCVHRNLSYSPSTGTLRSVLLMRRAALLFPALLALALKGDSLPAHRAPVTPARAPVIMLWAWERPEDLRTLSPDIAGVAFLAQRVFLNDGVHSIPRHQPIRVPESIYAVAVTRIEIRPGFRDTEAMRAQTAAAIVQTATLADINGLQIDFDATPAQRAFYTDVLQRVRAATPASMSLTMTALVSWCAESDGWLHTLPVDQAIPMHFRLGVHIGYFATREPLCVASVGLSTDESQEYPATRPRQVYLFSPKPWTEAELGQINQNLLPKAE</sequence>
<dbReference type="AlphaFoldDB" id="A0A5B9E3J2"/>
<dbReference type="OrthoDB" id="120841at2"/>
<dbReference type="EMBL" id="CP042806">
    <property type="protein sequence ID" value="QEE26822.1"/>
    <property type="molecule type" value="Genomic_DNA"/>
</dbReference>
<dbReference type="KEGG" id="talb:FTW19_01660"/>
<name>A0A5B9E3J2_9BACT</name>
<keyword evidence="2" id="KW-1185">Reference proteome</keyword>
<gene>
    <name evidence="1" type="ORF">FTW19_01660</name>
</gene>
<organism evidence="1 2">
    <name type="scientific">Terriglobus albidus</name>
    <dbReference type="NCBI Taxonomy" id="1592106"/>
    <lineage>
        <taxon>Bacteria</taxon>
        <taxon>Pseudomonadati</taxon>
        <taxon>Acidobacteriota</taxon>
        <taxon>Terriglobia</taxon>
        <taxon>Terriglobales</taxon>
        <taxon>Acidobacteriaceae</taxon>
        <taxon>Terriglobus</taxon>
    </lineage>
</organism>
<accession>A0A5B9E3J2</accession>
<reference evidence="1 2" key="1">
    <citation type="submission" date="2019-08" db="EMBL/GenBank/DDBJ databases">
        <title>Complete genome sequence of Terriglobus albidus strain ORNL.</title>
        <authorList>
            <person name="Podar M."/>
        </authorList>
    </citation>
    <scope>NUCLEOTIDE SEQUENCE [LARGE SCALE GENOMIC DNA]</scope>
    <source>
        <strain evidence="1 2">ORNL</strain>
    </source>
</reference>
<proteinExistence type="predicted"/>
<evidence type="ECO:0000313" key="1">
    <source>
        <dbReference type="EMBL" id="QEE26822.1"/>
    </source>
</evidence>
<dbReference type="Proteomes" id="UP000321820">
    <property type="component" value="Chromosome"/>
</dbReference>
<protein>
    <submittedName>
        <fullName evidence="1">DUF3142 domain-containing protein</fullName>
    </submittedName>
</protein>